<name>A0ABQ4UF51_9HYPH</name>
<evidence type="ECO:0000313" key="2">
    <source>
        <dbReference type="EMBL" id="GJE65734.1"/>
    </source>
</evidence>
<feature type="chain" id="PRO_5046422623" evidence="1">
    <location>
        <begin position="29"/>
        <end position="107"/>
    </location>
</feature>
<dbReference type="Proteomes" id="UP001055039">
    <property type="component" value="Unassembled WGS sequence"/>
</dbReference>
<keyword evidence="1" id="KW-0732">Signal</keyword>
<reference evidence="2" key="2">
    <citation type="submission" date="2021-08" db="EMBL/GenBank/DDBJ databases">
        <authorList>
            <person name="Tani A."/>
            <person name="Ola A."/>
            <person name="Ogura Y."/>
            <person name="Katsura K."/>
            <person name="Hayashi T."/>
        </authorList>
    </citation>
    <scope>NUCLEOTIDE SEQUENCE</scope>
    <source>
        <strain evidence="2">NBRC 15686</strain>
    </source>
</reference>
<keyword evidence="3" id="KW-1185">Reference proteome</keyword>
<gene>
    <name evidence="2" type="ORF">LNAOJCKE_2945</name>
</gene>
<dbReference type="RefSeq" id="WP_238225155.1">
    <property type="nucleotide sequence ID" value="NZ_BAAADH010000024.1"/>
</dbReference>
<protein>
    <submittedName>
        <fullName evidence="2">Uncharacterized protein</fullName>
    </submittedName>
</protein>
<comment type="caution">
    <text evidence="2">The sequence shown here is derived from an EMBL/GenBank/DDBJ whole genome shotgun (WGS) entry which is preliminary data.</text>
</comment>
<evidence type="ECO:0000313" key="3">
    <source>
        <dbReference type="Proteomes" id="UP001055039"/>
    </source>
</evidence>
<organism evidence="2 3">
    <name type="scientific">Methylorubrum aminovorans</name>
    <dbReference type="NCBI Taxonomy" id="269069"/>
    <lineage>
        <taxon>Bacteria</taxon>
        <taxon>Pseudomonadati</taxon>
        <taxon>Pseudomonadota</taxon>
        <taxon>Alphaproteobacteria</taxon>
        <taxon>Hyphomicrobiales</taxon>
        <taxon>Methylobacteriaceae</taxon>
        <taxon>Methylorubrum</taxon>
    </lineage>
</organism>
<dbReference type="EMBL" id="BPRC01000009">
    <property type="protein sequence ID" value="GJE65734.1"/>
    <property type="molecule type" value="Genomic_DNA"/>
</dbReference>
<reference evidence="2" key="1">
    <citation type="journal article" date="2021" name="Front. Microbiol.">
        <title>Comprehensive Comparative Genomics and Phenotyping of Methylobacterium Species.</title>
        <authorList>
            <person name="Alessa O."/>
            <person name="Ogura Y."/>
            <person name="Fujitani Y."/>
            <person name="Takami H."/>
            <person name="Hayashi T."/>
            <person name="Sahin N."/>
            <person name="Tani A."/>
        </authorList>
    </citation>
    <scope>NUCLEOTIDE SEQUENCE</scope>
    <source>
        <strain evidence="2">NBRC 15686</strain>
    </source>
</reference>
<evidence type="ECO:0000256" key="1">
    <source>
        <dbReference type="SAM" id="SignalP"/>
    </source>
</evidence>
<accession>A0ABQ4UF51</accession>
<sequence>MPRSLSLIPHTLCLGAAVFGLAVTAASAQERPYTPALTCAAVQALVARQGRVVLATSPHAYEAVHYKSGDCRNEVTARPAFEPTLDDPNCFAGYRCVQRNNSDNSAR</sequence>
<proteinExistence type="predicted"/>
<feature type="signal peptide" evidence="1">
    <location>
        <begin position="1"/>
        <end position="28"/>
    </location>
</feature>